<dbReference type="InParanoid" id="A0A6P7N0E9"/>
<dbReference type="AlphaFoldDB" id="A0A6P7N0E9"/>
<dbReference type="InterPro" id="IPR013783">
    <property type="entry name" value="Ig-like_fold"/>
</dbReference>
<evidence type="ECO:0000256" key="6">
    <source>
        <dbReference type="ARBA" id="ARBA00023136"/>
    </source>
</evidence>
<dbReference type="FunCoup" id="A0A6P7N0E9">
    <property type="interactions" value="1089"/>
</dbReference>
<dbReference type="CTD" id="388730"/>
<evidence type="ECO:0000313" key="14">
    <source>
        <dbReference type="RefSeq" id="XP_029011795.3"/>
    </source>
</evidence>
<evidence type="ECO:0000256" key="12">
    <source>
        <dbReference type="SAM" id="SignalP"/>
    </source>
</evidence>
<name>A0A6P7N0E9_BETSP</name>
<sequence length="256" mass="28894">MHHVPVRPHLLLFFLLHSLFSSGLDKMDVAPMEVIVHSSSCSVTCGLGVKTQTLCLLDSKTVMEEDVESKNVTEVTDRCYVRKVTCQETWQCGLRTMTVTAGQKVEIDCLEEVMKAMGRFSWRVLWRYSRGMITSDQSLFARWEAPLLDRVVMDPIQEENSGTYCCEVQDATYHRVKSIYWGIRVLPAAVVNLDYEGALAQWESNRSQGNQTGFEQSVQRTALLSMVLISLSIAGVGAGTMLLGLYWTLRSRAQRQ</sequence>
<evidence type="ECO:0000256" key="10">
    <source>
        <dbReference type="ARBA" id="ARBA00050022"/>
    </source>
</evidence>
<dbReference type="RefSeq" id="XP_029011795.3">
    <property type="nucleotide sequence ID" value="XM_029155962.3"/>
</dbReference>
<dbReference type="GO" id="GO:0005886">
    <property type="term" value="C:plasma membrane"/>
    <property type="evidence" value="ECO:0007669"/>
    <property type="project" value="UniProtKB-SubCell"/>
</dbReference>
<dbReference type="SUPFAM" id="SSF48726">
    <property type="entry name" value="Immunoglobulin"/>
    <property type="match status" value="1"/>
</dbReference>
<keyword evidence="5 11" id="KW-1133">Transmembrane helix</keyword>
<dbReference type="GeneID" id="114858571"/>
<keyword evidence="2" id="KW-1003">Cell membrane</keyword>
<keyword evidence="7" id="KW-1015">Disulfide bond</keyword>
<evidence type="ECO:0000256" key="3">
    <source>
        <dbReference type="ARBA" id="ARBA00022692"/>
    </source>
</evidence>
<dbReference type="OrthoDB" id="9390762at2759"/>
<dbReference type="InterPro" id="IPR039293">
    <property type="entry name" value="TMEM81"/>
</dbReference>
<evidence type="ECO:0000256" key="4">
    <source>
        <dbReference type="ARBA" id="ARBA00022729"/>
    </source>
</evidence>
<evidence type="ECO:0000256" key="8">
    <source>
        <dbReference type="ARBA" id="ARBA00023319"/>
    </source>
</evidence>
<keyword evidence="4 12" id="KW-0732">Signal</keyword>
<feature type="transmembrane region" description="Helical" evidence="11">
    <location>
        <begin position="222"/>
        <end position="249"/>
    </location>
</feature>
<feature type="signal peptide" evidence="12">
    <location>
        <begin position="1"/>
        <end position="23"/>
    </location>
</feature>
<evidence type="ECO:0000256" key="7">
    <source>
        <dbReference type="ARBA" id="ARBA00023157"/>
    </source>
</evidence>
<dbReference type="PANTHER" id="PTHR35670">
    <property type="entry name" value="TRANSMEMBRANE PROTEIN 81"/>
    <property type="match status" value="1"/>
</dbReference>
<proteinExistence type="predicted"/>
<reference evidence="14" key="1">
    <citation type="submission" date="2025-08" db="UniProtKB">
        <authorList>
            <consortium name="RefSeq"/>
        </authorList>
    </citation>
    <scope>IDENTIFICATION</scope>
</reference>
<dbReference type="Gene3D" id="2.60.40.10">
    <property type="entry name" value="Immunoglobulins"/>
    <property type="match status" value="1"/>
</dbReference>
<evidence type="ECO:0000256" key="5">
    <source>
        <dbReference type="ARBA" id="ARBA00022989"/>
    </source>
</evidence>
<comment type="subcellular location">
    <subcellularLocation>
        <location evidence="1">Cell membrane</location>
        <topology evidence="1">Single-pass type I membrane protein</topology>
    </subcellularLocation>
</comment>
<keyword evidence="13" id="KW-1185">Reference proteome</keyword>
<feature type="chain" id="PRO_5040886536" description="Transmembrane protein 81" evidence="12">
    <location>
        <begin position="24"/>
        <end position="256"/>
    </location>
</feature>
<evidence type="ECO:0000256" key="1">
    <source>
        <dbReference type="ARBA" id="ARBA00004251"/>
    </source>
</evidence>
<evidence type="ECO:0000256" key="2">
    <source>
        <dbReference type="ARBA" id="ARBA00022475"/>
    </source>
</evidence>
<protein>
    <recommendedName>
        <fullName evidence="10">Transmembrane protein 81</fullName>
    </recommendedName>
</protein>
<keyword evidence="3 11" id="KW-0812">Transmembrane</keyword>
<keyword evidence="8" id="KW-0393">Immunoglobulin domain</keyword>
<evidence type="ECO:0000313" key="13">
    <source>
        <dbReference type="Proteomes" id="UP000515150"/>
    </source>
</evidence>
<keyword evidence="6 11" id="KW-0472">Membrane</keyword>
<dbReference type="KEGG" id="bspl:114858571"/>
<organism evidence="13 14">
    <name type="scientific">Betta splendens</name>
    <name type="common">Siamese fighting fish</name>
    <dbReference type="NCBI Taxonomy" id="158456"/>
    <lineage>
        <taxon>Eukaryota</taxon>
        <taxon>Metazoa</taxon>
        <taxon>Chordata</taxon>
        <taxon>Craniata</taxon>
        <taxon>Vertebrata</taxon>
        <taxon>Euteleostomi</taxon>
        <taxon>Actinopterygii</taxon>
        <taxon>Neopterygii</taxon>
        <taxon>Teleostei</taxon>
        <taxon>Neoteleostei</taxon>
        <taxon>Acanthomorphata</taxon>
        <taxon>Anabantaria</taxon>
        <taxon>Anabantiformes</taxon>
        <taxon>Anabantoidei</taxon>
        <taxon>Osphronemidae</taxon>
        <taxon>Betta</taxon>
    </lineage>
</organism>
<gene>
    <name evidence="14" type="primary">tmem81</name>
</gene>
<evidence type="ECO:0000256" key="9">
    <source>
        <dbReference type="ARBA" id="ARBA00049937"/>
    </source>
</evidence>
<dbReference type="Proteomes" id="UP000515150">
    <property type="component" value="Chromosome 7"/>
</dbReference>
<evidence type="ECO:0000256" key="11">
    <source>
        <dbReference type="SAM" id="Phobius"/>
    </source>
</evidence>
<accession>A0A6P7N0E9</accession>
<comment type="function">
    <text evidence="9">Essential fertilization factor required for male fertility. Part of a conserved trimeric sperm complex with the essential fertilization factors IZUMO1 and SPACA6 which bridges sperm and oocyte membranes during fertilization by binding to IZUMO1R/JUNO on the oocyte.</text>
</comment>
<dbReference type="PANTHER" id="PTHR35670:SF1">
    <property type="entry name" value="TRANSMEMBRANE PROTEIN 81"/>
    <property type="match status" value="1"/>
</dbReference>
<dbReference type="InterPro" id="IPR036179">
    <property type="entry name" value="Ig-like_dom_sf"/>
</dbReference>